<dbReference type="PROSITE" id="PS00028">
    <property type="entry name" value="ZINC_FINGER_C2H2_1"/>
    <property type="match status" value="1"/>
</dbReference>
<feature type="compositionally biased region" description="Basic residues" evidence="2">
    <location>
        <begin position="79"/>
        <end position="89"/>
    </location>
</feature>
<feature type="non-terminal residue" evidence="4">
    <location>
        <position position="1"/>
    </location>
</feature>
<name>A0A1B6HRG8_9HEMI</name>
<dbReference type="InterPro" id="IPR013087">
    <property type="entry name" value="Znf_C2H2_type"/>
</dbReference>
<evidence type="ECO:0000259" key="3">
    <source>
        <dbReference type="PROSITE" id="PS50157"/>
    </source>
</evidence>
<gene>
    <name evidence="4" type="ORF">g.59247</name>
</gene>
<reference evidence="4" key="1">
    <citation type="submission" date="2015-11" db="EMBL/GenBank/DDBJ databases">
        <title>De novo transcriptome assembly of four potential Pierce s Disease insect vectors from Arizona vineyards.</title>
        <authorList>
            <person name="Tassone E.E."/>
        </authorList>
    </citation>
    <scope>NUCLEOTIDE SEQUENCE</scope>
</reference>
<keyword evidence="1" id="KW-0479">Metal-binding</keyword>
<dbReference type="GO" id="GO:0008270">
    <property type="term" value="F:zinc ion binding"/>
    <property type="evidence" value="ECO:0007669"/>
    <property type="project" value="UniProtKB-KW"/>
</dbReference>
<keyword evidence="1" id="KW-0862">Zinc</keyword>
<feature type="domain" description="C2H2-type" evidence="3">
    <location>
        <begin position="63"/>
        <end position="89"/>
    </location>
</feature>
<feature type="region of interest" description="Disordered" evidence="2">
    <location>
        <begin position="79"/>
        <end position="103"/>
    </location>
</feature>
<dbReference type="AlphaFoldDB" id="A0A1B6HRG8"/>
<evidence type="ECO:0000256" key="1">
    <source>
        <dbReference type="PROSITE-ProRule" id="PRU00042"/>
    </source>
</evidence>
<evidence type="ECO:0000256" key="2">
    <source>
        <dbReference type="SAM" id="MobiDB-lite"/>
    </source>
</evidence>
<protein>
    <recommendedName>
        <fullName evidence="3">C2H2-type domain-containing protein</fullName>
    </recommendedName>
</protein>
<dbReference type="EMBL" id="GECU01030481">
    <property type="protein sequence ID" value="JAS77225.1"/>
    <property type="molecule type" value="Transcribed_RNA"/>
</dbReference>
<evidence type="ECO:0000313" key="4">
    <source>
        <dbReference type="EMBL" id="JAS77225.1"/>
    </source>
</evidence>
<proteinExistence type="predicted"/>
<sequence>CSETFYYKNSFLSHKTFNCMGDRTSFFANLSLKRKPTRPRKSRGAACKRKQAVPVQIPVLGRFQCLQCTRVYTHPRSLKVHQRKRRHRGVINLDQNSVQSSSL</sequence>
<keyword evidence="1" id="KW-0863">Zinc-finger</keyword>
<feature type="compositionally biased region" description="Polar residues" evidence="2">
    <location>
        <begin position="93"/>
        <end position="103"/>
    </location>
</feature>
<organism evidence="4">
    <name type="scientific">Homalodisca liturata</name>
    <dbReference type="NCBI Taxonomy" id="320908"/>
    <lineage>
        <taxon>Eukaryota</taxon>
        <taxon>Metazoa</taxon>
        <taxon>Ecdysozoa</taxon>
        <taxon>Arthropoda</taxon>
        <taxon>Hexapoda</taxon>
        <taxon>Insecta</taxon>
        <taxon>Pterygota</taxon>
        <taxon>Neoptera</taxon>
        <taxon>Paraneoptera</taxon>
        <taxon>Hemiptera</taxon>
        <taxon>Auchenorrhyncha</taxon>
        <taxon>Membracoidea</taxon>
        <taxon>Cicadellidae</taxon>
        <taxon>Cicadellinae</taxon>
        <taxon>Proconiini</taxon>
        <taxon>Homalodisca</taxon>
    </lineage>
</organism>
<dbReference type="PROSITE" id="PS50157">
    <property type="entry name" value="ZINC_FINGER_C2H2_2"/>
    <property type="match status" value="1"/>
</dbReference>
<accession>A0A1B6HRG8</accession>